<evidence type="ECO:0000313" key="2">
    <source>
        <dbReference type="EMBL" id="KAJ1173829.1"/>
    </source>
</evidence>
<reference evidence="2" key="1">
    <citation type="journal article" date="2022" name="bioRxiv">
        <title>Sequencing and chromosome-scale assembly of the giantPleurodeles waltlgenome.</title>
        <authorList>
            <person name="Brown T."/>
            <person name="Elewa A."/>
            <person name="Iarovenko S."/>
            <person name="Subramanian E."/>
            <person name="Araus A.J."/>
            <person name="Petzold A."/>
            <person name="Susuki M."/>
            <person name="Suzuki K.-i.T."/>
            <person name="Hayashi T."/>
            <person name="Toyoda A."/>
            <person name="Oliveira C."/>
            <person name="Osipova E."/>
            <person name="Leigh N.D."/>
            <person name="Simon A."/>
            <person name="Yun M.H."/>
        </authorList>
    </citation>
    <scope>NUCLEOTIDE SEQUENCE</scope>
    <source>
        <strain evidence="2">20211129_DDA</strain>
        <tissue evidence="2">Liver</tissue>
    </source>
</reference>
<dbReference type="InterPro" id="IPR023262">
    <property type="entry name" value="AROS"/>
</dbReference>
<dbReference type="Proteomes" id="UP001066276">
    <property type="component" value="Chromosome 4_1"/>
</dbReference>
<proteinExistence type="predicted"/>
<feature type="compositionally biased region" description="Basic and acidic residues" evidence="1">
    <location>
        <begin position="155"/>
        <end position="172"/>
    </location>
</feature>
<name>A0AAV7TCV4_PLEWA</name>
<gene>
    <name evidence="2" type="ORF">NDU88_005655</name>
</gene>
<dbReference type="EMBL" id="JANPWB010000007">
    <property type="protein sequence ID" value="KAJ1173829.1"/>
    <property type="molecule type" value="Genomic_DNA"/>
</dbReference>
<sequence>MGIRPRQRYPAGDPTIPNEFWLALEPLAAWVHGDALIQGISATGDHVLLYLTNPLMSTDGVLQVFRTFEDHSQNHTNWDKSCLCPLVVGVPDLPLGTVILVALEEFTYLGIYVMRDATKFLRRKIYDVLDRFQSDVSRLRTLPLSLVLSQNRGQKASDRPPEKPKEKEEPSIFTDADFKRFEWEYFGGGAGTVE</sequence>
<protein>
    <submittedName>
        <fullName evidence="2">Uncharacterized protein</fullName>
    </submittedName>
</protein>
<organism evidence="2 3">
    <name type="scientific">Pleurodeles waltl</name>
    <name type="common">Iberian ribbed newt</name>
    <dbReference type="NCBI Taxonomy" id="8319"/>
    <lineage>
        <taxon>Eukaryota</taxon>
        <taxon>Metazoa</taxon>
        <taxon>Chordata</taxon>
        <taxon>Craniata</taxon>
        <taxon>Vertebrata</taxon>
        <taxon>Euteleostomi</taxon>
        <taxon>Amphibia</taxon>
        <taxon>Batrachia</taxon>
        <taxon>Caudata</taxon>
        <taxon>Salamandroidea</taxon>
        <taxon>Salamandridae</taxon>
        <taxon>Pleurodelinae</taxon>
        <taxon>Pleurodeles</taxon>
    </lineage>
</organism>
<keyword evidence="3" id="KW-1185">Reference proteome</keyword>
<evidence type="ECO:0000256" key="1">
    <source>
        <dbReference type="SAM" id="MobiDB-lite"/>
    </source>
</evidence>
<feature type="region of interest" description="Disordered" evidence="1">
    <location>
        <begin position="150"/>
        <end position="172"/>
    </location>
</feature>
<comment type="caution">
    <text evidence="2">The sequence shown here is derived from an EMBL/GenBank/DDBJ whole genome shotgun (WGS) entry which is preliminary data.</text>
</comment>
<dbReference type="Pfam" id="PF15684">
    <property type="entry name" value="AROS"/>
    <property type="match status" value="1"/>
</dbReference>
<dbReference type="PRINTS" id="PR02029">
    <property type="entry name" value="ACTREGSIRT1"/>
</dbReference>
<evidence type="ECO:0000313" key="3">
    <source>
        <dbReference type="Proteomes" id="UP001066276"/>
    </source>
</evidence>
<dbReference type="AlphaFoldDB" id="A0AAV7TCV4"/>
<accession>A0AAV7TCV4</accession>